<dbReference type="EMBL" id="FOFR01000024">
    <property type="protein sequence ID" value="SES16148.1"/>
    <property type="molecule type" value="Genomic_DNA"/>
</dbReference>
<dbReference type="InterPro" id="IPR036188">
    <property type="entry name" value="FAD/NAD-bd_sf"/>
</dbReference>
<dbReference type="Pfam" id="PF21274">
    <property type="entry name" value="Rng_hyd_C"/>
    <property type="match status" value="1"/>
</dbReference>
<protein>
    <submittedName>
        <fullName evidence="5">2,4-dichlorophenol 6-monooxygenase</fullName>
    </submittedName>
</protein>
<dbReference type="AlphaFoldDB" id="A0A1H9V3I4"/>
<keyword evidence="6" id="KW-1185">Reference proteome</keyword>
<reference evidence="6" key="1">
    <citation type="submission" date="2016-10" db="EMBL/GenBank/DDBJ databases">
        <authorList>
            <person name="Varghese N."/>
            <person name="Submissions S."/>
        </authorList>
    </citation>
    <scope>NUCLEOTIDE SEQUENCE [LARGE SCALE GENOMIC DNA]</scope>
    <source>
        <strain evidence="6">CGMCC 4.3525</strain>
    </source>
</reference>
<dbReference type="PRINTS" id="PR00420">
    <property type="entry name" value="RNGMNOXGNASE"/>
</dbReference>
<dbReference type="GO" id="GO:0071949">
    <property type="term" value="F:FAD binding"/>
    <property type="evidence" value="ECO:0007669"/>
    <property type="project" value="InterPro"/>
</dbReference>
<dbReference type="PANTHER" id="PTHR43004">
    <property type="entry name" value="TRK SYSTEM POTASSIUM UPTAKE PROTEIN"/>
    <property type="match status" value="1"/>
</dbReference>
<proteinExistence type="predicted"/>
<dbReference type="InterPro" id="IPR050641">
    <property type="entry name" value="RIFMO-like"/>
</dbReference>
<keyword evidence="5" id="KW-0560">Oxidoreductase</keyword>
<dbReference type="Gene3D" id="3.30.9.10">
    <property type="entry name" value="D-Amino Acid Oxidase, subunit A, domain 2"/>
    <property type="match status" value="1"/>
</dbReference>
<dbReference type="STRING" id="402600.SAMN05216188_1248"/>
<evidence type="ECO:0000256" key="1">
    <source>
        <dbReference type="ARBA" id="ARBA00001974"/>
    </source>
</evidence>
<keyword evidence="3" id="KW-0274">FAD</keyword>
<keyword evidence="5" id="KW-0503">Monooxygenase</keyword>
<dbReference type="Pfam" id="PF01494">
    <property type="entry name" value="FAD_binding_3"/>
    <property type="match status" value="1"/>
</dbReference>
<accession>A0A1H9V3I4</accession>
<evidence type="ECO:0000256" key="2">
    <source>
        <dbReference type="ARBA" id="ARBA00022630"/>
    </source>
</evidence>
<evidence type="ECO:0000256" key="3">
    <source>
        <dbReference type="ARBA" id="ARBA00022827"/>
    </source>
</evidence>
<keyword evidence="2" id="KW-0285">Flavoprotein</keyword>
<evidence type="ECO:0000313" key="6">
    <source>
        <dbReference type="Proteomes" id="UP000199352"/>
    </source>
</evidence>
<dbReference type="Gene3D" id="3.50.50.60">
    <property type="entry name" value="FAD/NAD(P)-binding domain"/>
    <property type="match status" value="1"/>
</dbReference>
<dbReference type="InterPro" id="IPR002938">
    <property type="entry name" value="FAD-bd"/>
</dbReference>
<evidence type="ECO:0000313" key="5">
    <source>
        <dbReference type="EMBL" id="SES16148.1"/>
    </source>
</evidence>
<comment type="cofactor">
    <cofactor evidence="1">
        <name>FAD</name>
        <dbReference type="ChEBI" id="CHEBI:57692"/>
    </cofactor>
</comment>
<sequence>MLVVGGGAAGLTAAVLLHQLGVEFLLLNSREAASRLPRAHVINQRTMEVLDGIGVAGEVYRLGTPAANMTHVGWYTGVSGRRIGVQELWGAGGHNPAWAAASPCRTANLPQHLLEELLLRECPPDRIRFGHRVTGVSQQDGGVTVDVVAGTSSYTVEADYVLACDGGRTIGPALGIPSEGVEEIARMVSVHFEADLSGVLADDEVLMRWLVRPETGVGVSLLPLGPDEWGTRSREWVLHLNETPDTPLSDEEARRELCSVLELPTPPTVHRIMRWTVGSTVAERFRDGRVFLLGDAAHRLPPTGGLGLNSAVQDAHNLVWKLAAVLRGDAGAELLDTYEDERKPVAAANIHQAVQNAIGHLLIVQTLGMGPESDPAENAIALRRLDSGLPEDREFRDSVRQAFAAQAGEFDALNLEYGYTYASAAVVPDDSPEPDNPDPVRVYRPGTRPGSPLPHAWLEDPLGARVALGSLVRPGRWLLIAGEDDGWTEAARELGLPLDVVRIGQTRGDYLDPRSAWTAVRGTSAGGAVLVRPDRVVAWRCADAVADPAAALRAAFDAVTCRDVAIAR</sequence>
<dbReference type="Proteomes" id="UP000199352">
    <property type="component" value="Unassembled WGS sequence"/>
</dbReference>
<dbReference type="PANTHER" id="PTHR43004:SF19">
    <property type="entry name" value="BINDING MONOOXYGENASE, PUTATIVE (JCVI)-RELATED"/>
    <property type="match status" value="1"/>
</dbReference>
<name>A0A1H9V3I4_9PSEU</name>
<dbReference type="SUPFAM" id="SSF51905">
    <property type="entry name" value="FAD/NAD(P)-binding domain"/>
    <property type="match status" value="1"/>
</dbReference>
<feature type="domain" description="FAD-binding" evidence="4">
    <location>
        <begin position="2"/>
        <end position="352"/>
    </location>
</feature>
<gene>
    <name evidence="5" type="ORF">SAMN05216188_1248</name>
</gene>
<organism evidence="5 6">
    <name type="scientific">Lentzea xinjiangensis</name>
    <dbReference type="NCBI Taxonomy" id="402600"/>
    <lineage>
        <taxon>Bacteria</taxon>
        <taxon>Bacillati</taxon>
        <taxon>Actinomycetota</taxon>
        <taxon>Actinomycetes</taxon>
        <taxon>Pseudonocardiales</taxon>
        <taxon>Pseudonocardiaceae</taxon>
        <taxon>Lentzea</taxon>
    </lineage>
</organism>
<evidence type="ECO:0000259" key="4">
    <source>
        <dbReference type="Pfam" id="PF01494"/>
    </source>
</evidence>
<dbReference type="Gene3D" id="3.40.30.120">
    <property type="match status" value="1"/>
</dbReference>
<dbReference type="GO" id="GO:0016709">
    <property type="term" value="F:oxidoreductase activity, acting on paired donors, with incorporation or reduction of molecular oxygen, NAD(P)H as one donor, and incorporation of one atom of oxygen"/>
    <property type="evidence" value="ECO:0007669"/>
    <property type="project" value="UniProtKB-ARBA"/>
</dbReference>